<keyword evidence="6" id="KW-1185">Reference proteome</keyword>
<dbReference type="CDD" id="cd06170">
    <property type="entry name" value="LuxR_C_like"/>
    <property type="match status" value="1"/>
</dbReference>
<dbReference type="RefSeq" id="WP_065409632.1">
    <property type="nucleotide sequence ID" value="NZ_MAYT01000003.1"/>
</dbReference>
<reference evidence="6" key="1">
    <citation type="submission" date="2016-05" db="EMBL/GenBank/DDBJ databases">
        <authorList>
            <person name="Liu B."/>
            <person name="Wang J."/>
            <person name="Zhu Y."/>
            <person name="Liu G."/>
            <person name="Chen Q."/>
            <person name="Chen Z."/>
            <person name="Lan J."/>
            <person name="Che J."/>
            <person name="Ge C."/>
            <person name="Shi H."/>
            <person name="Pan Z."/>
            <person name="Liu X."/>
        </authorList>
    </citation>
    <scope>NUCLEOTIDE SEQUENCE [LARGE SCALE GENOMIC DNA]</scope>
    <source>
        <strain evidence="6">FJAT-27215</strain>
    </source>
</reference>
<dbReference type="PANTHER" id="PTHR44688:SF16">
    <property type="entry name" value="DNA-BINDING TRANSCRIPTIONAL ACTIVATOR DEVR_DOSR"/>
    <property type="match status" value="1"/>
</dbReference>
<dbReference type="InterPro" id="IPR029016">
    <property type="entry name" value="GAF-like_dom_sf"/>
</dbReference>
<dbReference type="Gene3D" id="1.10.10.10">
    <property type="entry name" value="Winged helix-like DNA-binding domain superfamily/Winged helix DNA-binding domain"/>
    <property type="match status" value="1"/>
</dbReference>
<evidence type="ECO:0000313" key="6">
    <source>
        <dbReference type="Proteomes" id="UP000092578"/>
    </source>
</evidence>
<dbReference type="Pfam" id="PF00196">
    <property type="entry name" value="GerE"/>
    <property type="match status" value="1"/>
</dbReference>
<dbReference type="Gene3D" id="3.30.450.40">
    <property type="match status" value="1"/>
</dbReference>
<dbReference type="GO" id="GO:0045892">
    <property type="term" value="P:negative regulation of DNA-templated transcription"/>
    <property type="evidence" value="ECO:0007669"/>
    <property type="project" value="UniProtKB-ARBA"/>
</dbReference>
<dbReference type="SUPFAM" id="SSF55781">
    <property type="entry name" value="GAF domain-like"/>
    <property type="match status" value="1"/>
</dbReference>
<evidence type="ECO:0000256" key="1">
    <source>
        <dbReference type="ARBA" id="ARBA00023015"/>
    </source>
</evidence>
<protein>
    <recommendedName>
        <fullName evidence="4">HTH luxR-type domain-containing protein</fullName>
    </recommendedName>
</protein>
<proteinExistence type="predicted"/>
<dbReference type="SMART" id="SM00421">
    <property type="entry name" value="HTH_LUXR"/>
    <property type="match status" value="1"/>
</dbReference>
<dbReference type="InterPro" id="IPR016032">
    <property type="entry name" value="Sig_transdc_resp-reg_C-effctor"/>
</dbReference>
<evidence type="ECO:0000313" key="5">
    <source>
        <dbReference type="EMBL" id="OCA91986.1"/>
    </source>
</evidence>
<dbReference type="AlphaFoldDB" id="A0A1B9B7A9"/>
<dbReference type="PROSITE" id="PS50043">
    <property type="entry name" value="HTH_LUXR_2"/>
    <property type="match status" value="1"/>
</dbReference>
<sequence length="243" mass="28798">MFALSTGHFEKVLAFLDETIDLDQEFRKNVLSSIERLFGYHLANFWLLDENIKLIDPVTLNISKLAMQEYNDYGYKVDILNPRNIMPRMSRQNVLRIVDIVSENAYQQSVFYNGLMVKYRYYDEMVVCLKHEHRLLGSLAFLRYKDEELFNLQDMMGMEIVARHLSQKLASYLNMEGYKEAQEDQRLTRREREILKLVQKGYTNADIANSLFISTNTVKKHLQNLYRKLDVPNRTSLIYKMNL</sequence>
<dbReference type="InterPro" id="IPR000792">
    <property type="entry name" value="Tscrpt_reg_LuxR_C"/>
</dbReference>
<comment type="caution">
    <text evidence="5">The sequence shown here is derived from an EMBL/GenBank/DDBJ whole genome shotgun (WGS) entry which is preliminary data.</text>
</comment>
<dbReference type="FunFam" id="1.10.10.10:FF:000153">
    <property type="entry name" value="LuxR family transcriptional regulator"/>
    <property type="match status" value="1"/>
</dbReference>
<dbReference type="PANTHER" id="PTHR44688">
    <property type="entry name" value="DNA-BINDING TRANSCRIPTIONAL ACTIVATOR DEVR_DOSR"/>
    <property type="match status" value="1"/>
</dbReference>
<feature type="domain" description="HTH luxR-type" evidence="4">
    <location>
        <begin position="180"/>
        <end position="243"/>
    </location>
</feature>
<dbReference type="InterPro" id="IPR036388">
    <property type="entry name" value="WH-like_DNA-bd_sf"/>
</dbReference>
<accession>A0A1B9B7A9</accession>
<dbReference type="SUPFAM" id="SSF46894">
    <property type="entry name" value="C-terminal effector domain of the bipartite response regulators"/>
    <property type="match status" value="1"/>
</dbReference>
<keyword evidence="1" id="KW-0805">Transcription regulation</keyword>
<organism evidence="5 6">
    <name type="scientific">Pseudobacillus wudalianchiensis</name>
    <dbReference type="NCBI Taxonomy" id="1743143"/>
    <lineage>
        <taxon>Bacteria</taxon>
        <taxon>Bacillati</taxon>
        <taxon>Bacillota</taxon>
        <taxon>Bacilli</taxon>
        <taxon>Bacillales</taxon>
        <taxon>Bacillaceae</taxon>
        <taxon>Pseudobacillus</taxon>
    </lineage>
</organism>
<dbReference type="EMBL" id="MAYT01000003">
    <property type="protein sequence ID" value="OCA91986.1"/>
    <property type="molecule type" value="Genomic_DNA"/>
</dbReference>
<evidence type="ECO:0000259" key="4">
    <source>
        <dbReference type="PROSITE" id="PS50043"/>
    </source>
</evidence>
<name>A0A1B9B7A9_9BACI</name>
<gene>
    <name evidence="5" type="ORF">A8F95_18955</name>
</gene>
<evidence type="ECO:0000256" key="3">
    <source>
        <dbReference type="ARBA" id="ARBA00023163"/>
    </source>
</evidence>
<dbReference type="PRINTS" id="PR00038">
    <property type="entry name" value="HTHLUXR"/>
</dbReference>
<dbReference type="GO" id="GO:0003677">
    <property type="term" value="F:DNA binding"/>
    <property type="evidence" value="ECO:0007669"/>
    <property type="project" value="UniProtKB-KW"/>
</dbReference>
<keyword evidence="3" id="KW-0804">Transcription</keyword>
<keyword evidence="2" id="KW-0238">DNA-binding</keyword>
<dbReference type="Proteomes" id="UP000092578">
    <property type="component" value="Unassembled WGS sequence"/>
</dbReference>
<evidence type="ECO:0000256" key="2">
    <source>
        <dbReference type="ARBA" id="ARBA00023125"/>
    </source>
</evidence>
<dbReference type="PROSITE" id="PS00622">
    <property type="entry name" value="HTH_LUXR_1"/>
    <property type="match status" value="1"/>
</dbReference>